<dbReference type="SUPFAM" id="SSF52540">
    <property type="entry name" value="P-loop containing nucleoside triphosphate hydrolases"/>
    <property type="match status" value="1"/>
</dbReference>
<keyword evidence="5 11" id="KW-0493">Microtubule</keyword>
<gene>
    <name evidence="13" type="primary">DYNC1LI1</name>
</gene>
<comment type="subcellular location">
    <subcellularLocation>
        <location evidence="1 11">Cytoplasm</location>
        <location evidence="1 11">Cytoskeleton</location>
    </subcellularLocation>
</comment>
<dbReference type="GO" id="GO:0005868">
    <property type="term" value="C:cytoplasmic dynein complex"/>
    <property type="evidence" value="ECO:0007669"/>
    <property type="project" value="UniProtKB-UniRule"/>
</dbReference>
<dbReference type="InterPro" id="IPR022780">
    <property type="entry name" value="Dynein_light_int_chain"/>
</dbReference>
<dbReference type="GO" id="GO:0000226">
    <property type="term" value="P:microtubule cytoskeleton organization"/>
    <property type="evidence" value="ECO:0007669"/>
    <property type="project" value="TreeGrafter"/>
</dbReference>
<dbReference type="GO" id="GO:0005524">
    <property type="term" value="F:ATP binding"/>
    <property type="evidence" value="ECO:0007669"/>
    <property type="project" value="UniProtKB-KW"/>
</dbReference>
<feature type="non-terminal residue" evidence="13">
    <location>
        <position position="1"/>
    </location>
</feature>
<name>T2M2Y2_HYDVU</name>
<dbReference type="GO" id="GO:0045504">
    <property type="term" value="F:dynein heavy chain binding"/>
    <property type="evidence" value="ECO:0007669"/>
    <property type="project" value="TreeGrafter"/>
</dbReference>
<keyword evidence="6 11" id="KW-0547">Nucleotide-binding</keyword>
<feature type="compositionally biased region" description="Polar residues" evidence="12">
    <location>
        <begin position="430"/>
        <end position="448"/>
    </location>
</feature>
<evidence type="ECO:0000256" key="9">
    <source>
        <dbReference type="ARBA" id="ARBA00023175"/>
    </source>
</evidence>
<dbReference type="PANTHER" id="PTHR12688:SF0">
    <property type="entry name" value="DYNEIN LIGHT INTERMEDIATE CHAIN"/>
    <property type="match status" value="1"/>
</dbReference>
<organism evidence="13">
    <name type="scientific">Hydra vulgaris</name>
    <name type="common">Hydra</name>
    <name type="synonym">Hydra attenuata</name>
    <dbReference type="NCBI Taxonomy" id="6087"/>
    <lineage>
        <taxon>Eukaryota</taxon>
        <taxon>Metazoa</taxon>
        <taxon>Cnidaria</taxon>
        <taxon>Hydrozoa</taxon>
        <taxon>Hydroidolina</taxon>
        <taxon>Anthoathecata</taxon>
        <taxon>Aplanulata</taxon>
        <taxon>Hydridae</taxon>
        <taxon>Hydra</taxon>
    </lineage>
</organism>
<keyword evidence="4 11" id="KW-0963">Cytoplasm</keyword>
<evidence type="ECO:0000256" key="10">
    <source>
        <dbReference type="ARBA" id="ARBA00023212"/>
    </source>
</evidence>
<feature type="region of interest" description="Disordered" evidence="12">
    <location>
        <begin position="430"/>
        <end position="468"/>
    </location>
</feature>
<evidence type="ECO:0000256" key="11">
    <source>
        <dbReference type="RuleBase" id="RU366047"/>
    </source>
</evidence>
<keyword evidence="8 11" id="KW-0243">Dynein</keyword>
<evidence type="ECO:0000313" key="13">
    <source>
        <dbReference type="EMBL" id="CDG66260.1"/>
    </source>
</evidence>
<evidence type="ECO:0000256" key="6">
    <source>
        <dbReference type="ARBA" id="ARBA00022741"/>
    </source>
</evidence>
<evidence type="ECO:0000256" key="8">
    <source>
        <dbReference type="ARBA" id="ARBA00023017"/>
    </source>
</evidence>
<reference evidence="13" key="1">
    <citation type="journal article" date="2013" name="Genome Biol. Evol.">
        <title>Punctuated emergences of genetic and phenotypic innovations in eumetazoan, bilaterian, euteleostome, and hominidae ancestors.</title>
        <authorList>
            <person name="Wenger Y."/>
            <person name="Galliot B."/>
        </authorList>
    </citation>
    <scope>NUCLEOTIDE SEQUENCE</scope>
    <source>
        <tissue evidence="13">Whole animals</tissue>
    </source>
</reference>
<evidence type="ECO:0000256" key="3">
    <source>
        <dbReference type="ARBA" id="ARBA00022448"/>
    </source>
</evidence>
<dbReference type="InterPro" id="IPR008467">
    <property type="entry name" value="Dynein1_light_intermed_chain"/>
</dbReference>
<keyword evidence="9 11" id="KW-0505">Motor protein</keyword>
<keyword evidence="10 11" id="KW-0206">Cytoskeleton</keyword>
<evidence type="ECO:0000256" key="4">
    <source>
        <dbReference type="ARBA" id="ARBA00022490"/>
    </source>
</evidence>
<comment type="subunit">
    <text evidence="11">Homodimer. The cytoplasmic dynein 1 complex consists of two catalytic heavy chains (HCs) and a number of non-catalytic subunits presented by intermediate chains (ICs).</text>
</comment>
<dbReference type="GO" id="GO:0005813">
    <property type="term" value="C:centrosome"/>
    <property type="evidence" value="ECO:0007669"/>
    <property type="project" value="TreeGrafter"/>
</dbReference>
<dbReference type="GO" id="GO:0007018">
    <property type="term" value="P:microtubule-based movement"/>
    <property type="evidence" value="ECO:0007669"/>
    <property type="project" value="InterPro"/>
</dbReference>
<dbReference type="InterPro" id="IPR027417">
    <property type="entry name" value="P-loop_NTPase"/>
</dbReference>
<comment type="function">
    <text evidence="11">Acts as one of several non-catalytic accessory components of the cytoplasmic dynein 1 complex that are thought to be involved in linking dynein to cargos and to adapter proteins that regulate dynein function. Cytoplasmic dynein 1 acts as a motor for the intracellular retrograde motility of vesicles and organelles along microtubules. May play a role in binding dynein to membranous organelles or chromosomes.</text>
</comment>
<feature type="region of interest" description="Disordered" evidence="12">
    <location>
        <begin position="364"/>
        <end position="413"/>
    </location>
</feature>
<dbReference type="Gene3D" id="3.40.50.300">
    <property type="entry name" value="P-loop containing nucleotide triphosphate hydrolases"/>
    <property type="match status" value="1"/>
</dbReference>
<evidence type="ECO:0000256" key="7">
    <source>
        <dbReference type="ARBA" id="ARBA00022840"/>
    </source>
</evidence>
<dbReference type="AlphaFoldDB" id="T2M2Y2"/>
<accession>T2M2Y2</accession>
<evidence type="ECO:0000256" key="5">
    <source>
        <dbReference type="ARBA" id="ARBA00022701"/>
    </source>
</evidence>
<comment type="similarity">
    <text evidence="2 11">Belongs to the dynein light intermediate chain family.</text>
</comment>
<dbReference type="EMBL" id="HAAD01000028">
    <property type="protein sequence ID" value="CDG66260.1"/>
    <property type="molecule type" value="mRNA"/>
</dbReference>
<evidence type="ECO:0000256" key="12">
    <source>
        <dbReference type="SAM" id="MobiDB-lite"/>
    </source>
</evidence>
<evidence type="ECO:0000256" key="2">
    <source>
        <dbReference type="ARBA" id="ARBA00006831"/>
    </source>
</evidence>
<dbReference type="PANTHER" id="PTHR12688">
    <property type="entry name" value="DYNEIN LIGHT INTERMEDIATE CHAIN"/>
    <property type="match status" value="1"/>
</dbReference>
<keyword evidence="3 11" id="KW-0813">Transport</keyword>
<dbReference type="PRINTS" id="PR00449">
    <property type="entry name" value="RASTRNSFRMNG"/>
</dbReference>
<protein>
    <recommendedName>
        <fullName evidence="11">Dynein light intermediate chain</fullName>
    </recommendedName>
</protein>
<sequence length="468" mass="52766">EINGIKMADNVDGVPIRHEKGNFWKQILNEVAAQATRRLPTNKRLLVVGDSYSGKTSLISKLRTPGDDNYKKGAGLKYTYLDVHDEERDEHTRLNVWIQDGSSHFNNLLKFVFTSESVKDLMIAICVDMCKPWRIIDSLEKWNRILHEHLHSLHLPAKELNAMEAKLSNDFQAYRDVEIDEDKIKKNSSESDELNTPLGDKVLTSNLGTPLIVIVTKSDYMTTLEKDYRDEHFDFIQKYIREFCLKCGAALLYTSSKESCNISTLYKYILHRLYGFPLRVPPQIIDKDAIFIPMGWDNINKISILNEHIKTFNSNDSFKDHIKKPPSRKIMTQDKEIIAEDEQSFLEAQLVALNNAIPAASTAVSQRPQIPADPRNPRIPTSLSPGQHKGPRPGMPNTKTKIDPTKGASAPNSSETVLANFFNSLLNKNTTGKTLKSANPALGTSRSDVQAELERMSKSTAVEKESDA</sequence>
<feature type="compositionally biased region" description="Basic and acidic residues" evidence="12">
    <location>
        <begin position="452"/>
        <end position="468"/>
    </location>
</feature>
<dbReference type="Pfam" id="PF05783">
    <property type="entry name" value="DLIC"/>
    <property type="match status" value="1"/>
</dbReference>
<evidence type="ECO:0000256" key="1">
    <source>
        <dbReference type="ARBA" id="ARBA00004245"/>
    </source>
</evidence>
<proteinExistence type="evidence at transcript level"/>
<keyword evidence="7 11" id="KW-0067">ATP-binding</keyword>
<dbReference type="OrthoDB" id="522106at2759"/>
<dbReference type="GO" id="GO:0005874">
    <property type="term" value="C:microtubule"/>
    <property type="evidence" value="ECO:0007669"/>
    <property type="project" value="UniProtKB-KW"/>
</dbReference>